<accession>A0ABN1YA78</accession>
<dbReference type="InterPro" id="IPR036412">
    <property type="entry name" value="HAD-like_sf"/>
</dbReference>
<dbReference type="Pfam" id="PF05116">
    <property type="entry name" value="S6PP"/>
    <property type="match status" value="1"/>
</dbReference>
<feature type="domain" description="Sucrose phosphatase-like" evidence="3">
    <location>
        <begin position="3"/>
        <end position="230"/>
    </location>
</feature>
<sequence length="257" mass="27521">MSRILVTDLDGTLLGGSPEQRRRLRDALLRRPEVTPVFATGRGLASVQEVLADPLVPRPRWIIADVGATVVDGTDLTSVDGLREQLRAGWPGADRVRAALRRFPDLAYQDDVVQDGRCSYRLAPRHLTGELTAAVEALGCAWVYSGDRYFDVLPPRASKGNALRALAGRLGWRPEEILVASDSLNDLSLYRLGAHAVVVGGAEPALLAALAGDPRVHRPDRPGAAAIHTALEALGWLSPSSPSSPTPEAECRPAGRP</sequence>
<comment type="caution">
    <text evidence="4">The sequence shown here is derived from an EMBL/GenBank/DDBJ whole genome shotgun (WGS) entry which is preliminary data.</text>
</comment>
<dbReference type="InterPro" id="IPR006379">
    <property type="entry name" value="HAD-SF_hydro_IIB"/>
</dbReference>
<dbReference type="RefSeq" id="WP_344338414.1">
    <property type="nucleotide sequence ID" value="NZ_BAAAKJ010000238.1"/>
</dbReference>
<reference evidence="4 5" key="1">
    <citation type="journal article" date="2019" name="Int. J. Syst. Evol. Microbiol.">
        <title>The Global Catalogue of Microorganisms (GCM) 10K type strain sequencing project: providing services to taxonomists for standard genome sequencing and annotation.</title>
        <authorList>
            <consortium name="The Broad Institute Genomics Platform"/>
            <consortium name="The Broad Institute Genome Sequencing Center for Infectious Disease"/>
            <person name="Wu L."/>
            <person name="Ma J."/>
        </authorList>
    </citation>
    <scope>NUCLEOTIDE SEQUENCE [LARGE SCALE GENOMIC DNA]</scope>
    <source>
        <strain evidence="4 5">JCM 12393</strain>
    </source>
</reference>
<proteinExistence type="predicted"/>
<keyword evidence="1" id="KW-0378">Hydrolase</keyword>
<dbReference type="PANTHER" id="PTHR46521:SF4">
    <property type="entry name" value="SUCROSE-PHOSPHATASE 2-RELATED"/>
    <property type="match status" value="1"/>
</dbReference>
<organism evidence="4 5">
    <name type="scientific">Kitasatospora putterlickiae</name>
    <dbReference type="NCBI Taxonomy" id="221725"/>
    <lineage>
        <taxon>Bacteria</taxon>
        <taxon>Bacillati</taxon>
        <taxon>Actinomycetota</taxon>
        <taxon>Actinomycetes</taxon>
        <taxon>Kitasatosporales</taxon>
        <taxon>Streptomycetaceae</taxon>
        <taxon>Kitasatospora</taxon>
    </lineage>
</organism>
<evidence type="ECO:0000259" key="3">
    <source>
        <dbReference type="Pfam" id="PF05116"/>
    </source>
</evidence>
<dbReference type="EMBL" id="BAAAKJ010000238">
    <property type="protein sequence ID" value="GAA1401390.1"/>
    <property type="molecule type" value="Genomic_DNA"/>
</dbReference>
<dbReference type="PANTHER" id="PTHR46521">
    <property type="entry name" value="SUCROSE-PHOSPHATASE 2-RELATED"/>
    <property type="match status" value="1"/>
</dbReference>
<dbReference type="SUPFAM" id="SSF56784">
    <property type="entry name" value="HAD-like"/>
    <property type="match status" value="1"/>
</dbReference>
<evidence type="ECO:0000256" key="1">
    <source>
        <dbReference type="ARBA" id="ARBA00022801"/>
    </source>
</evidence>
<gene>
    <name evidence="4" type="ORF">GCM10009639_43610</name>
</gene>
<dbReference type="Proteomes" id="UP001499863">
    <property type="component" value="Unassembled WGS sequence"/>
</dbReference>
<dbReference type="Gene3D" id="3.90.1070.10">
    <property type="match status" value="1"/>
</dbReference>
<dbReference type="InterPro" id="IPR006380">
    <property type="entry name" value="SPP-like_dom"/>
</dbReference>
<dbReference type="InterPro" id="IPR051518">
    <property type="entry name" value="Sucrose_Phosphatase"/>
</dbReference>
<evidence type="ECO:0000313" key="5">
    <source>
        <dbReference type="Proteomes" id="UP001499863"/>
    </source>
</evidence>
<dbReference type="SFLD" id="SFLDG01140">
    <property type="entry name" value="C2.B:_Phosphomannomutase_and_P"/>
    <property type="match status" value="1"/>
</dbReference>
<feature type="region of interest" description="Disordered" evidence="2">
    <location>
        <begin position="236"/>
        <end position="257"/>
    </location>
</feature>
<dbReference type="SFLD" id="SFLDG01141">
    <property type="entry name" value="C2.B.1:_Sucrose_Phosphatase_Li"/>
    <property type="match status" value="1"/>
</dbReference>
<evidence type="ECO:0000256" key="2">
    <source>
        <dbReference type="SAM" id="MobiDB-lite"/>
    </source>
</evidence>
<name>A0ABN1YA78_9ACTN</name>
<keyword evidence="5" id="KW-1185">Reference proteome</keyword>
<dbReference type="Gene3D" id="3.40.50.1000">
    <property type="entry name" value="HAD superfamily/HAD-like"/>
    <property type="match status" value="1"/>
</dbReference>
<dbReference type="InterPro" id="IPR023214">
    <property type="entry name" value="HAD_sf"/>
</dbReference>
<evidence type="ECO:0000313" key="4">
    <source>
        <dbReference type="EMBL" id="GAA1401390.1"/>
    </source>
</evidence>
<dbReference type="NCBIfam" id="TIGR01484">
    <property type="entry name" value="HAD-SF-IIB"/>
    <property type="match status" value="1"/>
</dbReference>
<dbReference type="SFLD" id="SFLDS00003">
    <property type="entry name" value="Haloacid_Dehalogenase"/>
    <property type="match status" value="1"/>
</dbReference>
<protein>
    <recommendedName>
        <fullName evidence="3">Sucrose phosphatase-like domain-containing protein</fullName>
    </recommendedName>
</protein>